<evidence type="ECO:0000313" key="1">
    <source>
        <dbReference type="EMBL" id="TVP40007.1"/>
    </source>
</evidence>
<keyword evidence="2" id="KW-1185">Reference proteome</keyword>
<reference evidence="1 2" key="1">
    <citation type="journal article" date="2019" name="Front. Microbiol.">
        <title>Ammonia Oxidation by the Arctic Terrestrial Thaumarchaeote Candidatus Nitrosocosmicus arcticus Is Stimulated by Increasing Temperatures.</title>
        <authorList>
            <person name="Alves R.J.E."/>
            <person name="Kerou M."/>
            <person name="Zappe A."/>
            <person name="Bittner R."/>
            <person name="Abby S.S."/>
            <person name="Schmidt H.A."/>
            <person name="Pfeifer K."/>
            <person name="Schleper C."/>
        </authorList>
    </citation>
    <scope>NUCLEOTIDE SEQUENCE [LARGE SCALE GENOMIC DNA]</scope>
    <source>
        <strain evidence="1 2">Kfb</strain>
    </source>
</reference>
<evidence type="ECO:0000313" key="2">
    <source>
        <dbReference type="Proteomes" id="UP000315289"/>
    </source>
</evidence>
<comment type="caution">
    <text evidence="1">The sequence shown here is derived from an EMBL/GenBank/DDBJ whole genome shotgun (WGS) entry which is preliminary data.</text>
</comment>
<dbReference type="AlphaFoldDB" id="A0A557STS0"/>
<gene>
    <name evidence="1" type="ORF">NARC_100069</name>
</gene>
<dbReference type="RefSeq" id="WP_144732346.1">
    <property type="nucleotide sequence ID" value="NZ_ML675586.1"/>
</dbReference>
<name>A0A557STS0_9ARCH</name>
<protein>
    <submittedName>
        <fullName evidence="1">Uncharacterized protein</fullName>
    </submittedName>
</protein>
<accession>A0A557STS0</accession>
<dbReference type="OrthoDB" id="9549at2157"/>
<dbReference type="EMBL" id="VOAH01000010">
    <property type="protein sequence ID" value="TVP40007.1"/>
    <property type="molecule type" value="Genomic_DNA"/>
</dbReference>
<sequence length="100" mass="11783">MISDDVSPEVRRLIYLVVIGMIEKTKRNLKTSISFSQVYMEACKMDTNNKYDCSNLEMRQHVRDILLRNGYIFVNPDDAEDVFITKKAIDQYESLPKDKW</sequence>
<organism evidence="1 2">
    <name type="scientific">Candidatus Nitrosocosmicus arcticus</name>
    <dbReference type="NCBI Taxonomy" id="2035267"/>
    <lineage>
        <taxon>Archaea</taxon>
        <taxon>Nitrososphaerota</taxon>
        <taxon>Nitrososphaeria</taxon>
        <taxon>Nitrososphaerales</taxon>
        <taxon>Nitrososphaeraceae</taxon>
        <taxon>Candidatus Nitrosocosmicus</taxon>
    </lineage>
</organism>
<dbReference type="Proteomes" id="UP000315289">
    <property type="component" value="Unassembled WGS sequence"/>
</dbReference>
<proteinExistence type="predicted"/>